<dbReference type="EMBL" id="FMJC01000002">
    <property type="protein sequence ID" value="SCM73165.1"/>
    <property type="molecule type" value="Genomic_DNA"/>
</dbReference>
<dbReference type="RefSeq" id="WP_179980543.1">
    <property type="nucleotide sequence ID" value="NZ_LT608333.1"/>
</dbReference>
<feature type="region of interest" description="Disordered" evidence="1">
    <location>
        <begin position="69"/>
        <end position="96"/>
    </location>
</feature>
<evidence type="ECO:0000313" key="2">
    <source>
        <dbReference type="EMBL" id="SCM73165.1"/>
    </source>
</evidence>
<name>A0A212L6N9_9BACT</name>
<accession>A0A212L6N9</accession>
<evidence type="ECO:0000256" key="1">
    <source>
        <dbReference type="SAM" id="MobiDB-lite"/>
    </source>
</evidence>
<organism evidence="2">
    <name type="scientific">uncultured Desulfovibrio sp</name>
    <dbReference type="NCBI Taxonomy" id="167968"/>
    <lineage>
        <taxon>Bacteria</taxon>
        <taxon>Pseudomonadati</taxon>
        <taxon>Thermodesulfobacteriota</taxon>
        <taxon>Desulfovibrionia</taxon>
        <taxon>Desulfovibrionales</taxon>
        <taxon>Desulfovibrionaceae</taxon>
        <taxon>Desulfovibrio</taxon>
        <taxon>environmental samples</taxon>
    </lineage>
</organism>
<reference evidence="2" key="1">
    <citation type="submission" date="2016-08" db="EMBL/GenBank/DDBJ databases">
        <authorList>
            <person name="Seilhamer J.J."/>
        </authorList>
    </citation>
    <scope>NUCLEOTIDE SEQUENCE</scope>
    <source>
        <strain evidence="2">86-1</strain>
    </source>
</reference>
<dbReference type="AlphaFoldDB" id="A0A212L6N9"/>
<gene>
    <name evidence="2" type="ORF">KL86DES1_21091</name>
</gene>
<feature type="compositionally biased region" description="Acidic residues" evidence="1">
    <location>
        <begin position="112"/>
        <end position="122"/>
    </location>
</feature>
<sequence>MEKLLARLAQQLDTIDEASLMSLWSKYATITSRFEPTKRWEEATLIFSLIQAKRWKNQLFNFHWSRQSQGREDLDPQMPNLAPDFSLEAPQEPAPEHRCRVLEFRPLKQDDENGENNENDES</sequence>
<protein>
    <submittedName>
        <fullName evidence="2">Uncharacterized protein</fullName>
    </submittedName>
</protein>
<feature type="region of interest" description="Disordered" evidence="1">
    <location>
        <begin position="103"/>
        <end position="122"/>
    </location>
</feature>
<proteinExistence type="predicted"/>